<dbReference type="Proteomes" id="UP000050424">
    <property type="component" value="Unassembled WGS sequence"/>
</dbReference>
<evidence type="ECO:0000256" key="2">
    <source>
        <dbReference type="SAM" id="MobiDB-lite"/>
    </source>
</evidence>
<gene>
    <name evidence="3" type="ORF">AK830_g7034</name>
</gene>
<reference evidence="3 4" key="1">
    <citation type="submission" date="2015-09" db="EMBL/GenBank/DDBJ databases">
        <title>Draft genome of a European isolate of the apple canker pathogen Neonectria ditissima.</title>
        <authorList>
            <person name="Gomez-Cortecero A."/>
            <person name="Harrison R.J."/>
            <person name="Armitage A.D."/>
        </authorList>
    </citation>
    <scope>NUCLEOTIDE SEQUENCE [LARGE SCALE GENOMIC DNA]</scope>
    <source>
        <strain evidence="3 4">R09/05</strain>
    </source>
</reference>
<accession>A0A0P7BB41</accession>
<feature type="compositionally biased region" description="Low complexity" evidence="2">
    <location>
        <begin position="29"/>
        <end position="47"/>
    </location>
</feature>
<sequence length="528" mass="59691">MDSSKDPQKRSPTPFRRTRSMSQGSRTQPSTSKSSPELPLSSTTTSTVPDENKAVLSDQTIFEGLRLGPGGVEDSRNFFDFILVHGGMHQHFWDWAAYTTALLEKLAELRIIVDKASDDKPVDEEFPEFVSWASRQSGDGLTINYIIDALIHFKIINTEDGDDKDKNEKELSKARTNIESVIWVGGKPSNELKDHASKTSESNESNEVSENNENTGEVGHQKKDDAVNNTKRIKLRLTRRGDKSPSQNFTPDAFMNVNPRSERSTPVTNKRYSSTNGFSPKKRPRNESVDPGVHPVQYTASSLAIRQKPSNILASVRHITSGASGKLYSISKNLAEVQEQVQSKNTAIKALAIEQEGVEKKIEGLQRTLSNKQQTGQEIENNLRLFIQYKEQVVPDQTTQAKCMEDHQERKSKNHREVLALETELEAAKQDRPNSEDMQAHRSELEKMNVSLAEVRSQRERVSQHLNYWDVIERLMILGPMGIIALQRKLKDHDISLHEEIHNVQYLEAFQPIEEETWVICGCGCFDP</sequence>
<keyword evidence="4" id="KW-1185">Reference proteome</keyword>
<dbReference type="EMBL" id="LKCW01000104">
    <property type="protein sequence ID" value="KPM39542.1"/>
    <property type="molecule type" value="Genomic_DNA"/>
</dbReference>
<name>A0A0P7BB41_9HYPO</name>
<feature type="region of interest" description="Disordered" evidence="2">
    <location>
        <begin position="185"/>
        <end position="293"/>
    </location>
</feature>
<organism evidence="3 4">
    <name type="scientific">Neonectria ditissima</name>
    <dbReference type="NCBI Taxonomy" id="78410"/>
    <lineage>
        <taxon>Eukaryota</taxon>
        <taxon>Fungi</taxon>
        <taxon>Dikarya</taxon>
        <taxon>Ascomycota</taxon>
        <taxon>Pezizomycotina</taxon>
        <taxon>Sordariomycetes</taxon>
        <taxon>Hypocreomycetidae</taxon>
        <taxon>Hypocreales</taxon>
        <taxon>Nectriaceae</taxon>
        <taxon>Neonectria</taxon>
    </lineage>
</organism>
<feature type="region of interest" description="Disordered" evidence="2">
    <location>
        <begin position="1"/>
        <end position="52"/>
    </location>
</feature>
<proteinExistence type="predicted"/>
<protein>
    <submittedName>
        <fullName evidence="3">Uncharacterized protein</fullName>
    </submittedName>
</protein>
<evidence type="ECO:0000256" key="1">
    <source>
        <dbReference type="SAM" id="Coils"/>
    </source>
</evidence>
<evidence type="ECO:0000313" key="3">
    <source>
        <dbReference type="EMBL" id="KPM39542.1"/>
    </source>
</evidence>
<feature type="compositionally biased region" description="Polar residues" evidence="2">
    <location>
        <begin position="264"/>
        <end position="278"/>
    </location>
</feature>
<dbReference type="AlphaFoldDB" id="A0A0P7BB41"/>
<feature type="coiled-coil region" evidence="1">
    <location>
        <begin position="334"/>
        <end position="382"/>
    </location>
</feature>
<evidence type="ECO:0000313" key="4">
    <source>
        <dbReference type="Proteomes" id="UP000050424"/>
    </source>
</evidence>
<comment type="caution">
    <text evidence="3">The sequence shown here is derived from an EMBL/GenBank/DDBJ whole genome shotgun (WGS) entry which is preliminary data.</text>
</comment>
<feature type="compositionally biased region" description="Low complexity" evidence="2">
    <location>
        <begin position="200"/>
        <end position="214"/>
    </location>
</feature>
<keyword evidence="1" id="KW-0175">Coiled coil</keyword>